<evidence type="ECO:0000256" key="10">
    <source>
        <dbReference type="ARBA" id="ARBA00023180"/>
    </source>
</evidence>
<evidence type="ECO:0000256" key="2">
    <source>
        <dbReference type="ARBA" id="ARBA00004740"/>
    </source>
</evidence>
<dbReference type="FunFam" id="2.70.98.110:FF:000001">
    <property type="entry name" value="Mannosyl-oligosaccharide glucosidase"/>
    <property type="match status" value="1"/>
</dbReference>
<reference evidence="20" key="1">
    <citation type="submission" date="2014-08" db="EMBL/GenBank/DDBJ databases">
        <authorList>
            <person name="Senf B."/>
            <person name="Petzold A."/>
            <person name="Downie B.R."/>
            <person name="Koch P."/>
            <person name="Platzer M."/>
        </authorList>
    </citation>
    <scope>NUCLEOTIDE SEQUENCE [LARGE SCALE GENOMIC DNA]</scope>
    <source>
        <strain evidence="20">GRZ</strain>
    </source>
</reference>
<evidence type="ECO:0000256" key="8">
    <source>
        <dbReference type="ARBA" id="ARBA00022989"/>
    </source>
</evidence>
<gene>
    <name evidence="20" type="primary">MOGS</name>
    <name evidence="20" type="synonym">mogs</name>
</gene>
<keyword evidence="7" id="KW-0735">Signal-anchor</keyword>
<keyword evidence="10" id="KW-0325">Glycoprotein</keyword>
<sequence length="895" mass="103156">MFITCNKIYLNGFLLIISEMFDFVLHASIKYPNFKLFYTFLSCFCRQKARMGRQRKRMVSGEAPPPPRKDDKPLAFQRKDKKKKTDIGKVFINISIGLCIFSLIWFFYAIYMRSSLARRVATPHPSPRTLDANSSSAKVSPERFWGSYRPQVYFGMKTRSPRSIVAGMMWMRQFSDMDMNLRHTCEQGDHLQGYGWLMHDGLTFGVQEIRESDFTLTTEFVKRMGGDHGGDWTWRITAKQHSSAPQAPVISLMFYAAADTQGSLHPHLEERNRLASITGFSEELGNFKITFRKPVTGELSSAKYASYNYLQTVSPGLEKLTDIVKLSLNRKFVYSPPSGEKRHYIGLDTYKPPHHQSQQKPADPRKESDFVVHQVTVQTPFQIEALFESGSFFGRPNQLVSSVMTQELERRKAEFNTKFEKTFRLESNGFSQAQIKFAKAALSNMLGGMGYFYGQSVVQSVHNEYPLLYPEGALFTAVPSRSFFPRGFLWDEGFHQLLLSKWDAQVTRETIAHWIDLMNVEGWIPREQILGDEALSKVPAEFVVQWNENANPPTLFLALQELVEQLSSNLDEAGSQQTVAFLRRLFPRLKTWFEWYNTTQKGPLPNSYRWRGRDKDTNLFLNPKTLTSGLDDYPRASHPSADERHVDLHCWMALSSGVMATIAQLLGEPYEDYKHLHDVLSDNKLLSDLHWSDQLGAFSDYGNHTKAVSLVREKVYVPPGQARHQFPVARLVRSVRKAPKLQYVSALGYVSLFPFLLQILQPDSPKLEHIFRDMRDASKLWTPYGLRSLSKTDHLYMQRNTEHDPPYWRGPVWININYLAVRALHHYSNTEGPYQEKAADLYQELRTNIINNVYRQYVESGYIWEQYNDSTGRGQGCHPFTGWSALTVLMMAEHY</sequence>
<keyword evidence="8 16" id="KW-1133">Transmembrane helix</keyword>
<dbReference type="InterPro" id="IPR012341">
    <property type="entry name" value="6hp_glycosidase-like_sf"/>
</dbReference>
<evidence type="ECO:0000256" key="5">
    <source>
        <dbReference type="ARBA" id="ARBA00022801"/>
    </source>
</evidence>
<name>A0A8C6L5P2_NOTFU</name>
<dbReference type="Proteomes" id="UP000694548">
    <property type="component" value="Chromosome sgr02"/>
</dbReference>
<keyword evidence="11 16" id="KW-0326">Glycosidase</keyword>
<keyword evidence="21" id="KW-1185">Reference proteome</keyword>
<keyword evidence="4 16" id="KW-0812">Transmembrane</keyword>
<feature type="domain" description="Glycosyl hydrolase family 63 N-terminal" evidence="19">
    <location>
        <begin position="144"/>
        <end position="307"/>
    </location>
</feature>
<comment type="subcellular location">
    <subcellularLocation>
        <location evidence="1 16">Endoplasmic reticulum membrane</location>
        <topology evidence="1 16">Single-pass type II membrane protein</topology>
    </subcellularLocation>
</comment>
<evidence type="ECO:0000256" key="13">
    <source>
        <dbReference type="ARBA" id="ARBA00052596"/>
    </source>
</evidence>
<evidence type="ECO:0000256" key="3">
    <source>
        <dbReference type="ARBA" id="ARBA00010833"/>
    </source>
</evidence>
<dbReference type="GO" id="GO:0004573">
    <property type="term" value="F:Glc3Man9GlcNAc2 oligosaccharide glucosidase activity"/>
    <property type="evidence" value="ECO:0007669"/>
    <property type="project" value="UniProtKB-UniRule"/>
</dbReference>
<evidence type="ECO:0000256" key="1">
    <source>
        <dbReference type="ARBA" id="ARBA00004648"/>
    </source>
</evidence>
<feature type="domain" description="Glycosyl hydrolase family 63 C-terminal" evidence="18">
    <location>
        <begin position="401"/>
        <end position="893"/>
    </location>
</feature>
<feature type="region of interest" description="Disordered" evidence="17">
    <location>
        <begin position="55"/>
        <end position="80"/>
    </location>
</feature>
<comment type="pathway">
    <text evidence="2">Glycan metabolism; N-glycan degradation.</text>
</comment>
<dbReference type="AlphaFoldDB" id="A0A8C6L5P2"/>
<evidence type="ECO:0000256" key="12">
    <source>
        <dbReference type="ARBA" id="ARBA00038888"/>
    </source>
</evidence>
<evidence type="ECO:0000256" key="14">
    <source>
        <dbReference type="ARBA" id="ARBA00054325"/>
    </source>
</evidence>
<evidence type="ECO:0000259" key="18">
    <source>
        <dbReference type="Pfam" id="PF03200"/>
    </source>
</evidence>
<dbReference type="Pfam" id="PF16923">
    <property type="entry name" value="Glyco_hydro_63N"/>
    <property type="match status" value="1"/>
</dbReference>
<dbReference type="Pfam" id="PF03200">
    <property type="entry name" value="Glyco_hydro_63"/>
    <property type="match status" value="1"/>
</dbReference>
<dbReference type="Ensembl" id="ENSNFUT00015015882.1">
    <property type="protein sequence ID" value="ENSNFUP00015015152.1"/>
    <property type="gene ID" value="ENSNFUG00015007335.1"/>
</dbReference>
<evidence type="ECO:0000313" key="21">
    <source>
        <dbReference type="Proteomes" id="UP000694548"/>
    </source>
</evidence>
<reference evidence="20" key="2">
    <citation type="submission" date="2025-08" db="UniProtKB">
        <authorList>
            <consortium name="Ensembl"/>
        </authorList>
    </citation>
    <scope>IDENTIFICATION</scope>
</reference>
<dbReference type="GO" id="GO:0005789">
    <property type="term" value="C:endoplasmic reticulum membrane"/>
    <property type="evidence" value="ECO:0007669"/>
    <property type="project" value="UniProtKB-SubCell"/>
</dbReference>
<dbReference type="InterPro" id="IPR031631">
    <property type="entry name" value="Glyco_hydro_63N"/>
</dbReference>
<keyword evidence="9 16" id="KW-0472">Membrane</keyword>
<feature type="transmembrane region" description="Helical" evidence="16">
    <location>
        <begin position="90"/>
        <end position="111"/>
    </location>
</feature>
<comment type="catalytic activity">
    <reaction evidence="13">
        <text>N(4)-(alpha-D-Glc-(1-&gt;2)-alpha-D-Glc-(1-&gt;3)-alpha-D-Glc-(1-&gt;3)-alpha-D-Man-(1-&gt;2)-alpha-D-Man-(1-&gt;2)-alpha-D-Man-(1-&gt;3)-[alpha-D-Man-(1-&gt;2)-alpha-D-Man-(1-&gt;3)-[alpha-D-Man-(1-&gt;2)-alpha-D-Man-(1-&gt;6)]-alpha-D-Man-(1-&gt;6)]-beta-D-Man-(1-&gt;4)-beta-D-GlcNAc-(1-&gt;4)-beta-D-GlcNAc)-L-asparaginyl-[protein] + H2O = N(4)-(alpha-D-Glc-(1-&gt;3)-alpha-D-Glc-(1-&gt;3)-alpha-D-Man-(1-&gt;2)-alpha-D-Man-(1-&gt;2)-alpha-D-Man-(1-&gt;3)-[alpha-D-Man-(1-&gt;2)-alpha-D-Man-(1-&gt;3)-[alpha-D-Man-(1-&gt;2)-alpha-D-Man-(1-&gt;6)]-alpha-D-Man-(1-&gt;6)]-beta-D-Man-(1-&gt;4)-beta-D-GlcNAc-(1-&gt;4)-beta-D-GlcNAc)-L-asparaginyl-[protein] + beta-D-glucose</text>
        <dbReference type="Rhea" id="RHEA:55988"/>
        <dbReference type="Rhea" id="RHEA-COMP:12806"/>
        <dbReference type="Rhea" id="RHEA-COMP:14355"/>
        <dbReference type="ChEBI" id="CHEBI:15377"/>
        <dbReference type="ChEBI" id="CHEBI:15903"/>
        <dbReference type="ChEBI" id="CHEBI:59082"/>
        <dbReference type="ChEBI" id="CHEBI:132537"/>
        <dbReference type="EC" id="3.2.1.106"/>
    </reaction>
    <physiologicalReaction direction="left-to-right" evidence="13">
        <dbReference type="Rhea" id="RHEA:55989"/>
    </physiologicalReaction>
</comment>
<evidence type="ECO:0000256" key="4">
    <source>
        <dbReference type="ARBA" id="ARBA00022692"/>
    </source>
</evidence>
<dbReference type="PANTHER" id="PTHR10412:SF11">
    <property type="entry name" value="MANNOSYL-OLIGOSACCHARIDE GLUCOSIDASE"/>
    <property type="match status" value="1"/>
</dbReference>
<dbReference type="InterPro" id="IPR004888">
    <property type="entry name" value="Glycoside_hydrolase_63"/>
</dbReference>
<evidence type="ECO:0000256" key="6">
    <source>
        <dbReference type="ARBA" id="ARBA00022824"/>
    </source>
</evidence>
<dbReference type="InterPro" id="IPR008928">
    <property type="entry name" value="6-hairpin_glycosidase_sf"/>
</dbReference>
<reference evidence="20" key="3">
    <citation type="submission" date="2025-09" db="UniProtKB">
        <authorList>
            <consortium name="Ensembl"/>
        </authorList>
    </citation>
    <scope>IDENTIFICATION</scope>
</reference>
<evidence type="ECO:0000256" key="17">
    <source>
        <dbReference type="SAM" id="MobiDB-lite"/>
    </source>
</evidence>
<evidence type="ECO:0000256" key="11">
    <source>
        <dbReference type="ARBA" id="ARBA00023295"/>
    </source>
</evidence>
<keyword evidence="6 16" id="KW-0256">Endoplasmic reticulum</keyword>
<evidence type="ECO:0000256" key="7">
    <source>
        <dbReference type="ARBA" id="ARBA00022968"/>
    </source>
</evidence>
<dbReference type="Gene3D" id="2.70.98.110">
    <property type="entry name" value="Glycosyl hydrolase family 63, N-terminal domain"/>
    <property type="match status" value="1"/>
</dbReference>
<dbReference type="GO" id="GO:0009311">
    <property type="term" value="P:oligosaccharide metabolic process"/>
    <property type="evidence" value="ECO:0007669"/>
    <property type="project" value="UniProtKB-UniRule"/>
</dbReference>
<feature type="region of interest" description="Disordered" evidence="17">
    <location>
        <begin position="345"/>
        <end position="366"/>
    </location>
</feature>
<dbReference type="EC" id="3.2.1.106" evidence="12 16"/>
<dbReference type="SUPFAM" id="SSF48208">
    <property type="entry name" value="Six-hairpin glycosidases"/>
    <property type="match status" value="1"/>
</dbReference>
<evidence type="ECO:0000256" key="15">
    <source>
        <dbReference type="ARBA" id="ARBA00073940"/>
    </source>
</evidence>
<dbReference type="GeneTree" id="ENSGT00390000017452"/>
<evidence type="ECO:0000259" key="19">
    <source>
        <dbReference type="Pfam" id="PF16923"/>
    </source>
</evidence>
<dbReference type="PANTHER" id="PTHR10412">
    <property type="entry name" value="MANNOSYL-OLIGOSACCHARIDE GLUCOSIDASE"/>
    <property type="match status" value="1"/>
</dbReference>
<comment type="function">
    <text evidence="16">Cleaves the distal alpha 1,2-linked glucose residue from the Glc(3)Man(9)GlcNAc(2) oligosaccharide precursor.</text>
</comment>
<protein>
    <recommendedName>
        <fullName evidence="15 16">Mannosyl-oligosaccharide glucosidase</fullName>
        <ecNumber evidence="12 16">3.2.1.106</ecNumber>
    </recommendedName>
</protein>
<comment type="function">
    <text evidence="14">In the context of N-glycan degradation, cleaves the distal alpha 1,2-linked glucose residue from the Glc(3)Man(9)GlcNAc(2) oligosaccharide precursor in a highly specific manner.</text>
</comment>
<accession>A0A8C6L5P2</accession>
<dbReference type="Gene3D" id="1.50.10.10">
    <property type="match status" value="1"/>
</dbReference>
<keyword evidence="5 16" id="KW-0378">Hydrolase</keyword>
<dbReference type="InterPro" id="IPR038518">
    <property type="entry name" value="Glyco_hydro_63N_sf"/>
</dbReference>
<organism evidence="20 21">
    <name type="scientific">Nothobranchius furzeri</name>
    <name type="common">Turquoise killifish</name>
    <dbReference type="NCBI Taxonomy" id="105023"/>
    <lineage>
        <taxon>Eukaryota</taxon>
        <taxon>Metazoa</taxon>
        <taxon>Chordata</taxon>
        <taxon>Craniata</taxon>
        <taxon>Vertebrata</taxon>
        <taxon>Euteleostomi</taxon>
        <taxon>Actinopterygii</taxon>
        <taxon>Neopterygii</taxon>
        <taxon>Teleostei</taxon>
        <taxon>Neoteleostei</taxon>
        <taxon>Acanthomorphata</taxon>
        <taxon>Ovalentaria</taxon>
        <taxon>Atherinomorphae</taxon>
        <taxon>Cyprinodontiformes</taxon>
        <taxon>Nothobranchiidae</taxon>
        <taxon>Nothobranchius</taxon>
    </lineage>
</organism>
<evidence type="ECO:0000256" key="9">
    <source>
        <dbReference type="ARBA" id="ARBA00023136"/>
    </source>
</evidence>
<dbReference type="GO" id="GO:0006487">
    <property type="term" value="P:protein N-linked glycosylation"/>
    <property type="evidence" value="ECO:0007669"/>
    <property type="project" value="UniProtKB-UniRule"/>
</dbReference>
<proteinExistence type="inferred from homology"/>
<evidence type="ECO:0000256" key="16">
    <source>
        <dbReference type="RuleBase" id="RU368089"/>
    </source>
</evidence>
<evidence type="ECO:0000313" key="20">
    <source>
        <dbReference type="Ensembl" id="ENSNFUP00015015152.1"/>
    </source>
</evidence>
<comment type="similarity">
    <text evidence="3 16">Belongs to the glycosyl hydrolase 63 family.</text>
</comment>
<dbReference type="FunFam" id="1.50.10.10:FF:000009">
    <property type="entry name" value="mannosyl-oligosaccharide glucosidase"/>
    <property type="match status" value="1"/>
</dbReference>
<dbReference type="InterPro" id="IPR031335">
    <property type="entry name" value="Glyco_hydro_63_C"/>
</dbReference>